<reference evidence="1 2" key="1">
    <citation type="submission" date="2019-08" db="EMBL/GenBank/DDBJ databases">
        <title>Whole genome of Aphis craccivora.</title>
        <authorList>
            <person name="Voronova N.V."/>
            <person name="Shulinski R.S."/>
            <person name="Bandarenka Y.V."/>
            <person name="Zhorov D.G."/>
            <person name="Warner D."/>
        </authorList>
    </citation>
    <scope>NUCLEOTIDE SEQUENCE [LARGE SCALE GENOMIC DNA]</scope>
    <source>
        <strain evidence="1">180601</strain>
        <tissue evidence="1">Whole Body</tissue>
    </source>
</reference>
<dbReference type="AlphaFoldDB" id="A0A6G0ZGG5"/>
<evidence type="ECO:0000313" key="2">
    <source>
        <dbReference type="Proteomes" id="UP000478052"/>
    </source>
</evidence>
<sequence length="258" mass="29507">MRWIWSSRENFDEIHLCGFSLRRNTAGCAEHQWKRGAKKTIRNPFTVYRAYWRIPPKCISPSSLYREKALCSFTPLEATVSNFRNSGKLLCAHVAATAFNAIVSFSRFCVYLYIIYLYTSYTYNFARLSVAARGVTVEEERDGSRGGRASDFAAFVQPSVRRLISEVIQYNAVADVNSVAESRFGVLLMSGLSEKTNSNAISIKNYEQILRDVTHLQQPWLKQSRNSRRFAVKLLKTTSETWPRGFEGFNIPLRVPSE</sequence>
<dbReference type="Proteomes" id="UP000478052">
    <property type="component" value="Unassembled WGS sequence"/>
</dbReference>
<organism evidence="1 2">
    <name type="scientific">Aphis craccivora</name>
    <name type="common">Cowpea aphid</name>
    <dbReference type="NCBI Taxonomy" id="307492"/>
    <lineage>
        <taxon>Eukaryota</taxon>
        <taxon>Metazoa</taxon>
        <taxon>Ecdysozoa</taxon>
        <taxon>Arthropoda</taxon>
        <taxon>Hexapoda</taxon>
        <taxon>Insecta</taxon>
        <taxon>Pterygota</taxon>
        <taxon>Neoptera</taxon>
        <taxon>Paraneoptera</taxon>
        <taxon>Hemiptera</taxon>
        <taxon>Sternorrhyncha</taxon>
        <taxon>Aphidomorpha</taxon>
        <taxon>Aphidoidea</taxon>
        <taxon>Aphididae</taxon>
        <taxon>Aphidini</taxon>
        <taxon>Aphis</taxon>
        <taxon>Aphis</taxon>
    </lineage>
</organism>
<dbReference type="EMBL" id="VUJU01000484">
    <property type="protein sequence ID" value="KAF0770112.1"/>
    <property type="molecule type" value="Genomic_DNA"/>
</dbReference>
<evidence type="ECO:0000313" key="1">
    <source>
        <dbReference type="EMBL" id="KAF0770112.1"/>
    </source>
</evidence>
<name>A0A6G0ZGG5_APHCR</name>
<accession>A0A6G0ZGG5</accession>
<gene>
    <name evidence="1" type="ORF">FWK35_00027394</name>
</gene>
<proteinExistence type="predicted"/>
<comment type="caution">
    <text evidence="1">The sequence shown here is derived from an EMBL/GenBank/DDBJ whole genome shotgun (WGS) entry which is preliminary data.</text>
</comment>
<keyword evidence="2" id="KW-1185">Reference proteome</keyword>
<protein>
    <submittedName>
        <fullName evidence="1">Uncharacterized protein</fullName>
    </submittedName>
</protein>